<dbReference type="PANTHER" id="PTHR24346:SF82">
    <property type="entry name" value="KP78A-RELATED"/>
    <property type="match status" value="1"/>
</dbReference>
<evidence type="ECO:0000259" key="14">
    <source>
        <dbReference type="PROSITE" id="PS50011"/>
    </source>
</evidence>
<dbReference type="CDD" id="cd14003">
    <property type="entry name" value="STKc_AMPK-like"/>
    <property type="match status" value="1"/>
</dbReference>
<keyword evidence="8 11" id="KW-0067">ATP-binding</keyword>
<accession>A0A146KDQ2</accession>
<dbReference type="GO" id="GO:0004674">
    <property type="term" value="F:protein serine/threonine kinase activity"/>
    <property type="evidence" value="ECO:0007669"/>
    <property type="project" value="UniProtKB-KW"/>
</dbReference>
<dbReference type="PANTHER" id="PTHR24346">
    <property type="entry name" value="MAP/MICROTUBULE AFFINITY-REGULATING KINASE"/>
    <property type="match status" value="1"/>
</dbReference>
<proteinExistence type="inferred from homology"/>
<comment type="subcellular location">
    <subcellularLocation>
        <location evidence="1">Cytoplasm</location>
    </subcellularLocation>
</comment>
<evidence type="ECO:0000256" key="13">
    <source>
        <dbReference type="SAM" id="MobiDB-lite"/>
    </source>
</evidence>
<gene>
    <name evidence="15" type="ORF">TPC1_14269</name>
</gene>
<comment type="similarity">
    <text evidence="12">Belongs to the protein kinase superfamily.</text>
</comment>
<evidence type="ECO:0000256" key="10">
    <source>
        <dbReference type="ARBA" id="ARBA00048679"/>
    </source>
</evidence>
<dbReference type="GO" id="GO:0005524">
    <property type="term" value="F:ATP binding"/>
    <property type="evidence" value="ECO:0007669"/>
    <property type="project" value="UniProtKB-UniRule"/>
</dbReference>
<dbReference type="PROSITE" id="PS00107">
    <property type="entry name" value="PROTEIN_KINASE_ATP"/>
    <property type="match status" value="1"/>
</dbReference>
<dbReference type="GO" id="GO:0005737">
    <property type="term" value="C:cytoplasm"/>
    <property type="evidence" value="ECO:0007669"/>
    <property type="project" value="UniProtKB-SubCell"/>
</dbReference>
<dbReference type="InterPro" id="IPR011009">
    <property type="entry name" value="Kinase-like_dom_sf"/>
</dbReference>
<dbReference type="InterPro" id="IPR017441">
    <property type="entry name" value="Protein_kinase_ATP_BS"/>
</dbReference>
<evidence type="ECO:0000256" key="11">
    <source>
        <dbReference type="PROSITE-ProRule" id="PRU10141"/>
    </source>
</evidence>
<dbReference type="EC" id="2.7.11.1" evidence="2"/>
<evidence type="ECO:0000256" key="2">
    <source>
        <dbReference type="ARBA" id="ARBA00012513"/>
    </source>
</evidence>
<keyword evidence="6 11" id="KW-0547">Nucleotide-binding</keyword>
<dbReference type="InterPro" id="IPR000719">
    <property type="entry name" value="Prot_kinase_dom"/>
</dbReference>
<dbReference type="FunFam" id="3.30.200.20:FF:000003">
    <property type="entry name" value="Non-specific serine/threonine protein kinase"/>
    <property type="match status" value="1"/>
</dbReference>
<protein>
    <recommendedName>
        <fullName evidence="2">non-specific serine/threonine protein kinase</fullName>
        <ecNumber evidence="2">2.7.11.1</ecNumber>
    </recommendedName>
</protein>
<keyword evidence="4 12" id="KW-0723">Serine/threonine-protein kinase</keyword>
<organism evidence="15">
    <name type="scientific">Trepomonas sp. PC1</name>
    <dbReference type="NCBI Taxonomy" id="1076344"/>
    <lineage>
        <taxon>Eukaryota</taxon>
        <taxon>Metamonada</taxon>
        <taxon>Diplomonadida</taxon>
        <taxon>Hexamitidae</taxon>
        <taxon>Hexamitinae</taxon>
        <taxon>Trepomonas</taxon>
    </lineage>
</organism>
<dbReference type="AlphaFoldDB" id="A0A146KDQ2"/>
<evidence type="ECO:0000313" key="15">
    <source>
        <dbReference type="EMBL" id="JAP93449.1"/>
    </source>
</evidence>
<dbReference type="FunFam" id="1.10.510.10:FF:001222">
    <property type="entry name" value="Serine/threonine-protein kinase ppk25"/>
    <property type="match status" value="1"/>
</dbReference>
<evidence type="ECO:0000256" key="3">
    <source>
        <dbReference type="ARBA" id="ARBA00022490"/>
    </source>
</evidence>
<keyword evidence="5" id="KW-0808">Transferase</keyword>
<evidence type="ECO:0000256" key="7">
    <source>
        <dbReference type="ARBA" id="ARBA00022777"/>
    </source>
</evidence>
<dbReference type="PROSITE" id="PS00108">
    <property type="entry name" value="PROTEIN_KINASE_ST"/>
    <property type="match status" value="1"/>
</dbReference>
<evidence type="ECO:0000256" key="8">
    <source>
        <dbReference type="ARBA" id="ARBA00022840"/>
    </source>
</evidence>
<evidence type="ECO:0000256" key="6">
    <source>
        <dbReference type="ARBA" id="ARBA00022741"/>
    </source>
</evidence>
<evidence type="ECO:0000256" key="1">
    <source>
        <dbReference type="ARBA" id="ARBA00004496"/>
    </source>
</evidence>
<dbReference type="Gene3D" id="1.10.510.10">
    <property type="entry name" value="Transferase(Phosphotransferase) domain 1"/>
    <property type="match status" value="1"/>
</dbReference>
<feature type="region of interest" description="Disordered" evidence="13">
    <location>
        <begin position="1"/>
        <end position="35"/>
    </location>
</feature>
<reference evidence="15" key="1">
    <citation type="submission" date="2015-07" db="EMBL/GenBank/DDBJ databases">
        <title>Adaptation to a free-living lifestyle via gene acquisitions in the diplomonad Trepomonas sp. PC1.</title>
        <authorList>
            <person name="Xu F."/>
            <person name="Jerlstrom-Hultqvist J."/>
            <person name="Kolisko M."/>
            <person name="Simpson A.G.B."/>
            <person name="Roger A.J."/>
            <person name="Svard S.G."/>
            <person name="Andersson J.O."/>
        </authorList>
    </citation>
    <scope>NUCLEOTIDE SEQUENCE</scope>
    <source>
        <strain evidence="15">PC1</strain>
    </source>
</reference>
<evidence type="ECO:0000256" key="5">
    <source>
        <dbReference type="ARBA" id="ARBA00022679"/>
    </source>
</evidence>
<dbReference type="SMART" id="SM00220">
    <property type="entry name" value="S_TKc"/>
    <property type="match status" value="1"/>
</dbReference>
<keyword evidence="7 15" id="KW-0418">Kinase</keyword>
<feature type="binding site" evidence="11">
    <location>
        <position position="75"/>
    </location>
    <ligand>
        <name>ATP</name>
        <dbReference type="ChEBI" id="CHEBI:30616"/>
    </ligand>
</feature>
<sequence length="409" mass="47647">KTSEKQNTANEPQDTTDKDENNTEEKREDEQQQAKMRVKKVANYITNNVKSLGKGTFGDVKLATHIHTGDQVAMKILDKDRIKNEEDFKRVVREIQVLKLLNHENVVKLLEVIDTPRHIYLVTEFISNGELFNYVQQNRRLTEKQSCQFFRELCYAVHYCHLRKVCHRDLKLENILLTKDLHVKIIDFGLSNVLQKDYKLKTQCGSPSYASPEMLLCKKYDGPLVDVWSLGIILFAMVCGFLPFDDDDLQVLYKKIIAGVFRIPSFVSKNLRDLLEKILVVDPEQRINMLEIMAHPWFVDTLEEPVAQVKEEIQLQKIDFKIVYTIVSTLKELDPVKIIRALLQDKHNSLTATYYLLCEKRGPMEWKYTEQRPYAVQMGIQIDENGDVKLNSLHSEETQPNTQKMDQKE</sequence>
<keyword evidence="3" id="KW-0963">Cytoplasm</keyword>
<comment type="catalytic activity">
    <reaction evidence="10">
        <text>L-seryl-[protein] + ATP = O-phospho-L-seryl-[protein] + ADP + H(+)</text>
        <dbReference type="Rhea" id="RHEA:17989"/>
        <dbReference type="Rhea" id="RHEA-COMP:9863"/>
        <dbReference type="Rhea" id="RHEA-COMP:11604"/>
        <dbReference type="ChEBI" id="CHEBI:15378"/>
        <dbReference type="ChEBI" id="CHEBI:29999"/>
        <dbReference type="ChEBI" id="CHEBI:30616"/>
        <dbReference type="ChEBI" id="CHEBI:83421"/>
        <dbReference type="ChEBI" id="CHEBI:456216"/>
        <dbReference type="EC" id="2.7.11.1"/>
    </reaction>
</comment>
<feature type="compositionally biased region" description="Basic and acidic residues" evidence="13">
    <location>
        <begin position="15"/>
        <end position="32"/>
    </location>
</feature>
<feature type="compositionally biased region" description="Polar residues" evidence="13">
    <location>
        <begin position="1"/>
        <end position="13"/>
    </location>
</feature>
<feature type="domain" description="Protein kinase" evidence="14">
    <location>
        <begin position="46"/>
        <end position="298"/>
    </location>
</feature>
<dbReference type="Pfam" id="PF00069">
    <property type="entry name" value="Pkinase"/>
    <property type="match status" value="1"/>
</dbReference>
<evidence type="ECO:0000256" key="4">
    <source>
        <dbReference type="ARBA" id="ARBA00022527"/>
    </source>
</evidence>
<dbReference type="GO" id="GO:0035556">
    <property type="term" value="P:intracellular signal transduction"/>
    <property type="evidence" value="ECO:0007669"/>
    <property type="project" value="TreeGrafter"/>
</dbReference>
<feature type="non-terminal residue" evidence="15">
    <location>
        <position position="1"/>
    </location>
</feature>
<name>A0A146KDQ2_9EUKA</name>
<dbReference type="PROSITE" id="PS50011">
    <property type="entry name" value="PROTEIN_KINASE_DOM"/>
    <property type="match status" value="1"/>
</dbReference>
<evidence type="ECO:0000256" key="9">
    <source>
        <dbReference type="ARBA" id="ARBA00047899"/>
    </source>
</evidence>
<dbReference type="EMBL" id="GDID01003157">
    <property type="protein sequence ID" value="JAP93449.1"/>
    <property type="molecule type" value="Transcribed_RNA"/>
</dbReference>
<comment type="catalytic activity">
    <reaction evidence="9">
        <text>L-threonyl-[protein] + ATP = O-phospho-L-threonyl-[protein] + ADP + H(+)</text>
        <dbReference type="Rhea" id="RHEA:46608"/>
        <dbReference type="Rhea" id="RHEA-COMP:11060"/>
        <dbReference type="Rhea" id="RHEA-COMP:11605"/>
        <dbReference type="ChEBI" id="CHEBI:15378"/>
        <dbReference type="ChEBI" id="CHEBI:30013"/>
        <dbReference type="ChEBI" id="CHEBI:30616"/>
        <dbReference type="ChEBI" id="CHEBI:61977"/>
        <dbReference type="ChEBI" id="CHEBI:456216"/>
        <dbReference type="EC" id="2.7.11.1"/>
    </reaction>
</comment>
<dbReference type="InterPro" id="IPR008271">
    <property type="entry name" value="Ser/Thr_kinase_AS"/>
</dbReference>
<dbReference type="SUPFAM" id="SSF56112">
    <property type="entry name" value="Protein kinase-like (PK-like)"/>
    <property type="match status" value="1"/>
</dbReference>
<evidence type="ECO:0000256" key="12">
    <source>
        <dbReference type="RuleBase" id="RU000304"/>
    </source>
</evidence>